<dbReference type="RefSeq" id="WP_343859624.1">
    <property type="nucleotide sequence ID" value="NZ_BAAAFD010000005.1"/>
</dbReference>
<reference evidence="9 10" key="1">
    <citation type="journal article" date="2019" name="Int. J. Syst. Evol. Microbiol.">
        <title>The Global Catalogue of Microorganisms (GCM) 10K type strain sequencing project: providing services to taxonomists for standard genome sequencing and annotation.</title>
        <authorList>
            <consortium name="The Broad Institute Genomics Platform"/>
            <consortium name="The Broad Institute Genome Sequencing Center for Infectious Disease"/>
            <person name="Wu L."/>
            <person name="Ma J."/>
        </authorList>
    </citation>
    <scope>NUCLEOTIDE SEQUENCE [LARGE SCALE GENOMIC DNA]</scope>
    <source>
        <strain evidence="9 10">JCM 15896</strain>
    </source>
</reference>
<organism evidence="9 10">
    <name type="scientific">Aliiglaciecola litoralis</name>
    <dbReference type="NCBI Taxonomy" id="582857"/>
    <lineage>
        <taxon>Bacteria</taxon>
        <taxon>Pseudomonadati</taxon>
        <taxon>Pseudomonadota</taxon>
        <taxon>Gammaproteobacteria</taxon>
        <taxon>Alteromonadales</taxon>
        <taxon>Alteromonadaceae</taxon>
        <taxon>Aliiglaciecola</taxon>
    </lineage>
</organism>
<evidence type="ECO:0000256" key="7">
    <source>
        <dbReference type="SAM" id="Phobius"/>
    </source>
</evidence>
<dbReference type="EMBL" id="BAAAFD010000005">
    <property type="protein sequence ID" value="GAA0856961.1"/>
    <property type="molecule type" value="Genomic_DNA"/>
</dbReference>
<evidence type="ECO:0000313" key="9">
    <source>
        <dbReference type="EMBL" id="GAA0856961.1"/>
    </source>
</evidence>
<feature type="transmembrane region" description="Helical" evidence="7">
    <location>
        <begin position="50"/>
        <end position="74"/>
    </location>
</feature>
<dbReference type="Pfam" id="PF04116">
    <property type="entry name" value="FA_hydroxylase"/>
    <property type="match status" value="1"/>
</dbReference>
<feature type="transmembrane region" description="Helical" evidence="7">
    <location>
        <begin position="95"/>
        <end position="114"/>
    </location>
</feature>
<evidence type="ECO:0000256" key="6">
    <source>
        <dbReference type="ARBA" id="ARBA00023136"/>
    </source>
</evidence>
<evidence type="ECO:0000256" key="5">
    <source>
        <dbReference type="ARBA" id="ARBA00023098"/>
    </source>
</evidence>
<feature type="domain" description="Fatty acid hydroxylase" evidence="8">
    <location>
        <begin position="141"/>
        <end position="274"/>
    </location>
</feature>
<sequence length="332" mass="39163">MRHHLNGSSILVILISVTLVFAALVSVVTFKYDLHTNSHVTAAWNMEVELIYRYFWTKTFGSWELYAAFAIVFVAQQFIPAQDSHDSVRHIKIDLIWTFVWIANMCLFMPLYWYGLKTTAAPLIDWVRQLQISLPKWQVIVLGYFVADFLGWFHHLIRHKILLFWEFHKIHHSQTFMNPLTVTRVHPFDQFIARTIKLLPTVFFKDGLSIAIGYMFFHELQDRLVHSNIKSNWGWLRYVLVTPQSHRVHHSGEKEYYDKNFGVSFSIWDHLFGTQCKDYNVYPTTGVPDPNFPCETKVKGSLFKVVMLQLIYPITRCRKMIFRSEKQAIPLE</sequence>
<evidence type="ECO:0000313" key="10">
    <source>
        <dbReference type="Proteomes" id="UP001500359"/>
    </source>
</evidence>
<evidence type="ECO:0000259" key="8">
    <source>
        <dbReference type="Pfam" id="PF04116"/>
    </source>
</evidence>
<keyword evidence="5" id="KW-0443">Lipid metabolism</keyword>
<dbReference type="PANTHER" id="PTHR21624:SF1">
    <property type="entry name" value="ALKYLGLYCEROL MONOOXYGENASE"/>
    <property type="match status" value="1"/>
</dbReference>
<feature type="transmembrane region" description="Helical" evidence="7">
    <location>
        <begin position="12"/>
        <end position="30"/>
    </location>
</feature>
<gene>
    <name evidence="9" type="ORF">GCM10009114_20840</name>
</gene>
<dbReference type="PANTHER" id="PTHR21624">
    <property type="entry name" value="STEROL DESATURASE-RELATED PROTEIN"/>
    <property type="match status" value="1"/>
</dbReference>
<keyword evidence="3 7" id="KW-1133">Transmembrane helix</keyword>
<dbReference type="InterPro" id="IPR006694">
    <property type="entry name" value="Fatty_acid_hydroxylase"/>
</dbReference>
<dbReference type="InterPro" id="IPR051689">
    <property type="entry name" value="Sterol_desaturase/TMEM195"/>
</dbReference>
<evidence type="ECO:0000256" key="4">
    <source>
        <dbReference type="ARBA" id="ARBA00023002"/>
    </source>
</evidence>
<name>A0ABN1LK10_9ALTE</name>
<keyword evidence="6 7" id="KW-0472">Membrane</keyword>
<accession>A0ABN1LK10</accession>
<comment type="subcellular location">
    <subcellularLocation>
        <location evidence="1">Endomembrane system</location>
        <topology evidence="1">Multi-pass membrane protein</topology>
    </subcellularLocation>
</comment>
<evidence type="ECO:0000256" key="3">
    <source>
        <dbReference type="ARBA" id="ARBA00022989"/>
    </source>
</evidence>
<evidence type="ECO:0000256" key="1">
    <source>
        <dbReference type="ARBA" id="ARBA00004127"/>
    </source>
</evidence>
<keyword evidence="10" id="KW-1185">Reference proteome</keyword>
<keyword evidence="2 7" id="KW-0812">Transmembrane</keyword>
<dbReference type="Proteomes" id="UP001500359">
    <property type="component" value="Unassembled WGS sequence"/>
</dbReference>
<comment type="caution">
    <text evidence="9">The sequence shown here is derived from an EMBL/GenBank/DDBJ whole genome shotgun (WGS) entry which is preliminary data.</text>
</comment>
<proteinExistence type="predicted"/>
<keyword evidence="4" id="KW-0560">Oxidoreductase</keyword>
<feature type="transmembrane region" description="Helical" evidence="7">
    <location>
        <begin position="134"/>
        <end position="153"/>
    </location>
</feature>
<protein>
    <recommendedName>
        <fullName evidence="8">Fatty acid hydroxylase domain-containing protein</fullName>
    </recommendedName>
</protein>
<evidence type="ECO:0000256" key="2">
    <source>
        <dbReference type="ARBA" id="ARBA00022692"/>
    </source>
</evidence>